<dbReference type="EMBL" id="VTEZ01000001">
    <property type="protein sequence ID" value="TYS88309.1"/>
    <property type="molecule type" value="Genomic_DNA"/>
</dbReference>
<evidence type="ECO:0000313" key="2">
    <source>
        <dbReference type="EMBL" id="TYS88309.1"/>
    </source>
</evidence>
<dbReference type="Proteomes" id="UP000324269">
    <property type="component" value="Unassembled WGS sequence"/>
</dbReference>
<keyword evidence="1" id="KW-1133">Transmembrane helix</keyword>
<proteinExistence type="predicted"/>
<dbReference type="OrthoDB" id="2938264at2"/>
<feature type="transmembrane region" description="Helical" evidence="1">
    <location>
        <begin position="12"/>
        <end position="33"/>
    </location>
</feature>
<keyword evidence="1" id="KW-0472">Membrane</keyword>
<accession>A0A5D4U2Y0</accession>
<name>A0A5D4U2Y0_9BACI</name>
<reference evidence="2 3" key="1">
    <citation type="submission" date="2019-08" db="EMBL/GenBank/DDBJ databases">
        <title>Bacillus genomes from the desert of Cuatro Cienegas, Coahuila.</title>
        <authorList>
            <person name="Olmedo-Alvarez G."/>
        </authorList>
    </citation>
    <scope>NUCLEOTIDE SEQUENCE [LARGE SCALE GENOMIC DNA]</scope>
    <source>
        <strain evidence="2 3">CH87b_3T</strain>
    </source>
</reference>
<organism evidence="2 3">
    <name type="scientific">Rossellomorea aquimaris</name>
    <dbReference type="NCBI Taxonomy" id="189382"/>
    <lineage>
        <taxon>Bacteria</taxon>
        <taxon>Bacillati</taxon>
        <taxon>Bacillota</taxon>
        <taxon>Bacilli</taxon>
        <taxon>Bacillales</taxon>
        <taxon>Bacillaceae</taxon>
        <taxon>Rossellomorea</taxon>
    </lineage>
</organism>
<protein>
    <submittedName>
        <fullName evidence="2">Uncharacterized protein</fullName>
    </submittedName>
</protein>
<dbReference type="AlphaFoldDB" id="A0A5D4U2Y0"/>
<keyword evidence="1" id="KW-0812">Transmembrane</keyword>
<gene>
    <name evidence="2" type="ORF">FZC85_02385</name>
</gene>
<sequence length="117" mass="13825">MYVYVDYITEIIKLFIIVVLSTQFAYGCTILFLERTMLDYYDLAVYRPATTIFQKITNTFQKGMFGSGYYIYTKIGKYNWFVRKILYLLSLIVQGVLSIIIYYILAWLVDLIFGLII</sequence>
<dbReference type="RefSeq" id="WP_148967608.1">
    <property type="nucleotide sequence ID" value="NZ_JBITUV010000011.1"/>
</dbReference>
<feature type="transmembrane region" description="Helical" evidence="1">
    <location>
        <begin position="85"/>
        <end position="105"/>
    </location>
</feature>
<evidence type="ECO:0000313" key="3">
    <source>
        <dbReference type="Proteomes" id="UP000324269"/>
    </source>
</evidence>
<comment type="caution">
    <text evidence="2">The sequence shown here is derived from an EMBL/GenBank/DDBJ whole genome shotgun (WGS) entry which is preliminary data.</text>
</comment>
<evidence type="ECO:0000256" key="1">
    <source>
        <dbReference type="SAM" id="Phobius"/>
    </source>
</evidence>